<sequence>DQKKIPNSSKLQNKSTVIDKSLQRVVLDMLDGIAPIDWIEKLKAKINTNIPAHTESLLTSAPSIQKSDF</sequence>
<proteinExistence type="predicted"/>
<dbReference type="EMBL" id="CAJVPY010060805">
    <property type="protein sequence ID" value="CAG8821505.1"/>
    <property type="molecule type" value="Genomic_DNA"/>
</dbReference>
<name>A0A9N9KCN3_9GLOM</name>
<reference evidence="1" key="1">
    <citation type="submission" date="2021-06" db="EMBL/GenBank/DDBJ databases">
        <authorList>
            <person name="Kallberg Y."/>
            <person name="Tangrot J."/>
            <person name="Rosling A."/>
        </authorList>
    </citation>
    <scope>NUCLEOTIDE SEQUENCE</scope>
    <source>
        <strain evidence="1">MA453B</strain>
    </source>
</reference>
<gene>
    <name evidence="1" type="ORF">DERYTH_LOCUS27137</name>
</gene>
<evidence type="ECO:0000313" key="2">
    <source>
        <dbReference type="Proteomes" id="UP000789405"/>
    </source>
</evidence>
<feature type="non-terminal residue" evidence="1">
    <location>
        <position position="1"/>
    </location>
</feature>
<comment type="caution">
    <text evidence="1">The sequence shown here is derived from an EMBL/GenBank/DDBJ whole genome shotgun (WGS) entry which is preliminary data.</text>
</comment>
<dbReference type="Proteomes" id="UP000789405">
    <property type="component" value="Unassembled WGS sequence"/>
</dbReference>
<protein>
    <submittedName>
        <fullName evidence="1">8053_t:CDS:1</fullName>
    </submittedName>
</protein>
<feature type="non-terminal residue" evidence="1">
    <location>
        <position position="69"/>
    </location>
</feature>
<keyword evidence="2" id="KW-1185">Reference proteome</keyword>
<dbReference type="AlphaFoldDB" id="A0A9N9KCN3"/>
<organism evidence="1 2">
    <name type="scientific">Dentiscutata erythropus</name>
    <dbReference type="NCBI Taxonomy" id="1348616"/>
    <lineage>
        <taxon>Eukaryota</taxon>
        <taxon>Fungi</taxon>
        <taxon>Fungi incertae sedis</taxon>
        <taxon>Mucoromycota</taxon>
        <taxon>Glomeromycotina</taxon>
        <taxon>Glomeromycetes</taxon>
        <taxon>Diversisporales</taxon>
        <taxon>Gigasporaceae</taxon>
        <taxon>Dentiscutata</taxon>
    </lineage>
</organism>
<evidence type="ECO:0000313" key="1">
    <source>
        <dbReference type="EMBL" id="CAG8821505.1"/>
    </source>
</evidence>
<dbReference type="OrthoDB" id="10345551at2759"/>
<accession>A0A9N9KCN3</accession>